<keyword evidence="2" id="KW-0732">Signal</keyword>
<protein>
    <submittedName>
        <fullName evidence="3">Uncharacterized protein</fullName>
    </submittedName>
</protein>
<organism evidence="3 4">
    <name type="scientific">Dentipellis fragilis</name>
    <dbReference type="NCBI Taxonomy" id="205917"/>
    <lineage>
        <taxon>Eukaryota</taxon>
        <taxon>Fungi</taxon>
        <taxon>Dikarya</taxon>
        <taxon>Basidiomycota</taxon>
        <taxon>Agaricomycotina</taxon>
        <taxon>Agaricomycetes</taxon>
        <taxon>Russulales</taxon>
        <taxon>Hericiaceae</taxon>
        <taxon>Dentipellis</taxon>
    </lineage>
</organism>
<sequence length="970" mass="104519">MRRATDQNTILLVFTSFYLAAGRPLPTPSAYQPIRKGLGLSQAQNNSLPEMTNVMPKSRKYLHLPYKQRPGRPRLRFLKCPLVRRIATAQSYTLQNARHGVVSPWAKHASHVPRMMAPSEDTFAILVLGPSDASIMHQRAPSRLVSLSSLEARNQTSAYALYPAACMIPNSETPLLQSITVSPTYNLAAPRGVYTSFEASGSPGDPDRLDTSELSMPCASQRLLYIAPTARTQAPLSPGTTILQFDTDTACVPALFASPHKDELRAHTCTQRATILSSTAQSAPANLNPKRAPCHGQYRLVLSVISVALIGMGVASGPRRFRRPAGADYPIPRRANACSRSHFLSYMHAQSGRPESDPQADPKPELRRSTLAISASFFRGEEVSPLIPGGALCSFLAMQCACAANMHRTQRTHALEEGAQRSQMHTASSAGPGRGMAAFLIAHPVAQARAALQQFASGRFILVYFRAPSAYPAMQAALASTIHAYSGGLLIAGDIELRTLARGLCTSRKSEDNGCWRDQRTRNFRSGCFWICLGSGNAAPSIPLQSNLTSYEPLVLGSGYIMFKIECNSAKFILLRRIRSPTRHRPSNLPGLSEIISKTGLYCNQLKRRTEFTHAGRNSRDSSCTPTPRLGLPPGSAGIGVPHRSSRPRLPDVPMPAWALYTLLAGHSAICDMRSELRGLCRLEHHRSRRQARCLATMKASGARVLHLHRYPWGTNRDPLHEHSGTSTLDAGVREARLVTSVSNSVAPPASGCIVASLADSGDAASSGFALSVVVTAPLCLRQISHFKNPAVPGPGPGAQPVQVSATVTAPPTLFARGALDLPYPTSFEHPRTADAAVLQPARRTDLNSILSTVTLADCPVSIAPPSTCLRSCAVIPRPAHDVSVAVFTRLPLLPVLTVGLIASPLPDPSHTSPNTVYLHGHHCTMYINPNITWPTVHQITPYSLPGRLSSVSTVQTGARVDLTPAPASM</sequence>
<evidence type="ECO:0000313" key="3">
    <source>
        <dbReference type="EMBL" id="TFY70952.1"/>
    </source>
</evidence>
<feature type="signal peptide" evidence="2">
    <location>
        <begin position="1"/>
        <end position="22"/>
    </location>
</feature>
<comment type="caution">
    <text evidence="3">The sequence shown here is derived from an EMBL/GenBank/DDBJ whole genome shotgun (WGS) entry which is preliminary data.</text>
</comment>
<feature type="chain" id="PRO_5021337415" evidence="2">
    <location>
        <begin position="23"/>
        <end position="970"/>
    </location>
</feature>
<dbReference type="Proteomes" id="UP000298327">
    <property type="component" value="Unassembled WGS sequence"/>
</dbReference>
<gene>
    <name evidence="3" type="ORF">EVG20_g2054</name>
</gene>
<evidence type="ECO:0000256" key="2">
    <source>
        <dbReference type="SAM" id="SignalP"/>
    </source>
</evidence>
<evidence type="ECO:0000256" key="1">
    <source>
        <dbReference type="SAM" id="MobiDB-lite"/>
    </source>
</evidence>
<dbReference type="OrthoDB" id="10685001at2759"/>
<dbReference type="AlphaFoldDB" id="A0A4Y9Z8T5"/>
<name>A0A4Y9Z8T5_9AGAM</name>
<reference evidence="3 4" key="1">
    <citation type="submission" date="2019-02" db="EMBL/GenBank/DDBJ databases">
        <title>Genome sequencing of the rare red list fungi Dentipellis fragilis.</title>
        <authorList>
            <person name="Buettner E."/>
            <person name="Kellner H."/>
        </authorList>
    </citation>
    <scope>NUCLEOTIDE SEQUENCE [LARGE SCALE GENOMIC DNA]</scope>
    <source>
        <strain evidence="3 4">DSM 105465</strain>
    </source>
</reference>
<keyword evidence="4" id="KW-1185">Reference proteome</keyword>
<accession>A0A4Y9Z8T5</accession>
<evidence type="ECO:0000313" key="4">
    <source>
        <dbReference type="Proteomes" id="UP000298327"/>
    </source>
</evidence>
<proteinExistence type="predicted"/>
<dbReference type="EMBL" id="SEOQ01000074">
    <property type="protein sequence ID" value="TFY70952.1"/>
    <property type="molecule type" value="Genomic_DNA"/>
</dbReference>
<feature type="region of interest" description="Disordered" evidence="1">
    <location>
        <begin position="614"/>
        <end position="640"/>
    </location>
</feature>